<proteinExistence type="predicted"/>
<accession>A0A0C1NFA0</accession>
<dbReference type="EMBL" id="JHEG02000015">
    <property type="protein sequence ID" value="KIE13512.1"/>
    <property type="molecule type" value="Genomic_DNA"/>
</dbReference>
<comment type="caution">
    <text evidence="1">The sequence shown here is derived from an EMBL/GenBank/DDBJ whole genome shotgun (WGS) entry which is preliminary data.</text>
</comment>
<name>A0A0C1NFA0_9CYAN</name>
<protein>
    <submittedName>
        <fullName evidence="1">Uncharacterized protein</fullName>
    </submittedName>
</protein>
<reference evidence="1" key="1">
    <citation type="journal article" date="2015" name="Genome Announc.">
        <title>Draft Genome Sequence of Tolypothrix boutellei Strain VB521301.</title>
        <authorList>
            <person name="Chandrababunaidu M.M."/>
            <person name="Singh D."/>
            <person name="Sen D."/>
            <person name="Bhan S."/>
            <person name="Das S."/>
            <person name="Gupta A."/>
            <person name="Adhikary S.P."/>
            <person name="Tripathy S."/>
        </authorList>
    </citation>
    <scope>NUCLEOTIDE SEQUENCE</scope>
    <source>
        <strain evidence="1">VB521301</strain>
    </source>
</reference>
<gene>
    <name evidence="1" type="ORF">DA73_0203670</name>
</gene>
<dbReference type="AlphaFoldDB" id="A0A0C1NFA0"/>
<evidence type="ECO:0000313" key="1">
    <source>
        <dbReference type="EMBL" id="KIE13512.1"/>
    </source>
</evidence>
<dbReference type="STRING" id="1479485.DA73_0203670"/>
<organism evidence="1">
    <name type="scientific">Tolypothrix bouteillei VB521301</name>
    <dbReference type="NCBI Taxonomy" id="1479485"/>
    <lineage>
        <taxon>Bacteria</taxon>
        <taxon>Bacillati</taxon>
        <taxon>Cyanobacteriota</taxon>
        <taxon>Cyanophyceae</taxon>
        <taxon>Nostocales</taxon>
        <taxon>Tolypothrichaceae</taxon>
        <taxon>Tolypothrix</taxon>
    </lineage>
</organism>
<sequence>MQVRTYIKQNGLDANTVIDALKHEYQSDWLTTSKLNQEQVQYLNRIFSLDTHQKQLPSTTQSSIVPENKQPLHQQTTNTTFNESTELCVNRTNQILSADLALQQKHIEQLLNDDYIQTANKINHHNQRKEDLLMTHLRQSYNTVKNHQPKAAYQYTSEFDSMVDELSELGIDIKS</sequence>